<evidence type="ECO:0000313" key="7">
    <source>
        <dbReference type="Proteomes" id="UP000308054"/>
    </source>
</evidence>
<dbReference type="FunFam" id="3.40.309.10:FF:000009">
    <property type="entry name" value="Aldehyde dehydrogenase A"/>
    <property type="match status" value="1"/>
</dbReference>
<dbReference type="SUPFAM" id="SSF53720">
    <property type="entry name" value="ALDH-like"/>
    <property type="match status" value="1"/>
</dbReference>
<dbReference type="Pfam" id="PF00171">
    <property type="entry name" value="Aldedh"/>
    <property type="match status" value="1"/>
</dbReference>
<dbReference type="EMBL" id="SRXW01000001">
    <property type="protein sequence ID" value="TGY90170.1"/>
    <property type="molecule type" value="Genomic_DNA"/>
</dbReference>
<comment type="similarity">
    <text evidence="1 4">Belongs to the aldehyde dehydrogenase family.</text>
</comment>
<organism evidence="6 7">
    <name type="scientific">Marinicauda algicola</name>
    <dbReference type="NCBI Taxonomy" id="2029849"/>
    <lineage>
        <taxon>Bacteria</taxon>
        <taxon>Pseudomonadati</taxon>
        <taxon>Pseudomonadota</taxon>
        <taxon>Alphaproteobacteria</taxon>
        <taxon>Maricaulales</taxon>
        <taxon>Maricaulaceae</taxon>
        <taxon>Marinicauda</taxon>
    </lineage>
</organism>
<evidence type="ECO:0000256" key="3">
    <source>
        <dbReference type="PROSITE-ProRule" id="PRU10007"/>
    </source>
</evidence>
<accession>A0A4S2H3F7</accession>
<name>A0A4S2H3F7_9PROT</name>
<proteinExistence type="inferred from homology"/>
<dbReference type="GO" id="GO:0016620">
    <property type="term" value="F:oxidoreductase activity, acting on the aldehyde or oxo group of donors, NAD or NADP as acceptor"/>
    <property type="evidence" value="ECO:0007669"/>
    <property type="project" value="InterPro"/>
</dbReference>
<evidence type="ECO:0000259" key="5">
    <source>
        <dbReference type="Pfam" id="PF00171"/>
    </source>
</evidence>
<feature type="active site" evidence="3">
    <location>
        <position position="231"/>
    </location>
</feature>
<feature type="domain" description="Aldehyde dehydrogenase" evidence="5">
    <location>
        <begin position="4"/>
        <end position="457"/>
    </location>
</feature>
<dbReference type="PROSITE" id="PS00687">
    <property type="entry name" value="ALDEHYDE_DEHYDR_GLU"/>
    <property type="match status" value="1"/>
</dbReference>
<dbReference type="InterPro" id="IPR016162">
    <property type="entry name" value="Ald_DH_N"/>
</dbReference>
<gene>
    <name evidence="6" type="ORF">E5163_03325</name>
</gene>
<dbReference type="Gene3D" id="3.40.309.10">
    <property type="entry name" value="Aldehyde Dehydrogenase, Chain A, domain 2"/>
    <property type="match status" value="1"/>
</dbReference>
<comment type="caution">
    <text evidence="6">The sequence shown here is derived from an EMBL/GenBank/DDBJ whole genome shotgun (WGS) entry which is preliminary data.</text>
</comment>
<keyword evidence="7" id="KW-1185">Reference proteome</keyword>
<dbReference type="PANTHER" id="PTHR11699">
    <property type="entry name" value="ALDEHYDE DEHYDROGENASE-RELATED"/>
    <property type="match status" value="1"/>
</dbReference>
<evidence type="ECO:0000256" key="2">
    <source>
        <dbReference type="ARBA" id="ARBA00023002"/>
    </source>
</evidence>
<reference evidence="6 7" key="1">
    <citation type="journal article" date="2017" name="Int. J. Syst. Evol. Microbiol.">
        <title>Marinicauda algicola sp. nov., isolated from a marine red alga Rhodosorus marinus.</title>
        <authorList>
            <person name="Jeong S.E."/>
            <person name="Jeon S.H."/>
            <person name="Chun B.H."/>
            <person name="Kim D.W."/>
            <person name="Jeon C.O."/>
        </authorList>
    </citation>
    <scope>NUCLEOTIDE SEQUENCE [LARGE SCALE GENOMIC DNA]</scope>
    <source>
        <strain evidence="6 7">JCM 31718</strain>
    </source>
</reference>
<dbReference type="CDD" id="cd07099">
    <property type="entry name" value="ALDH_DDALDH"/>
    <property type="match status" value="1"/>
</dbReference>
<evidence type="ECO:0000256" key="4">
    <source>
        <dbReference type="RuleBase" id="RU003345"/>
    </source>
</evidence>
<sequence length="477" mass="50703">MTQPIEVRNPRTGMPDYRFTPPTERELDTLATRLREGQRDWAAADAAHRGQVLQDWAARIEARRDDLAAALEADTGRRRLARLEIDGAIASIRGWASRAAALMPRSDWVEGRANPAIRHAGQYLPYPLVGVISPWNFPLTLSLIDAIPALAAGCAVLVKPSEVTPRFAEPLSATIGEVAGLAGVLALAPGVGETGQGVIARADLVCFTGSVATGRKVAAQAARRLIPAFLELGGKDPLIVTKTAPVEAAVTAALRGSVLSTGQACQSIERIYVAREIHDAFLERLTDEARKVRINWPDIASGEIGPIIFEAQAETIRRQLEDAVKKGAEVLTGGTVERHGGGLWLKPTVLTNVDHSMAIMTEETFGPVLPVMAFETEDEAVALANDTEFGLSAGVFAGTLKEAEVIARRLQTGAVSLNDAALTAVFYEAEKQAFKASGLGPSRMGDAGLTRFLRRKALIANTGAPAPLSAFAEEAGS</sequence>
<dbReference type="InterPro" id="IPR015590">
    <property type="entry name" value="Aldehyde_DH_dom"/>
</dbReference>
<keyword evidence="2 4" id="KW-0560">Oxidoreductase</keyword>
<dbReference type="OrthoDB" id="7168186at2"/>
<dbReference type="Proteomes" id="UP000308054">
    <property type="component" value="Unassembled WGS sequence"/>
</dbReference>
<protein>
    <submittedName>
        <fullName evidence="6">Aldehyde dehydrogenase family protein</fullName>
    </submittedName>
</protein>
<dbReference type="RefSeq" id="WP_135994668.1">
    <property type="nucleotide sequence ID" value="NZ_CP071057.1"/>
</dbReference>
<dbReference type="InterPro" id="IPR016163">
    <property type="entry name" value="Ald_DH_C"/>
</dbReference>
<evidence type="ECO:0000313" key="6">
    <source>
        <dbReference type="EMBL" id="TGY90170.1"/>
    </source>
</evidence>
<dbReference type="AlphaFoldDB" id="A0A4S2H3F7"/>
<dbReference type="InterPro" id="IPR029510">
    <property type="entry name" value="Ald_DH_CS_GLU"/>
</dbReference>
<evidence type="ECO:0000256" key="1">
    <source>
        <dbReference type="ARBA" id="ARBA00009986"/>
    </source>
</evidence>
<dbReference type="Gene3D" id="3.40.605.10">
    <property type="entry name" value="Aldehyde Dehydrogenase, Chain A, domain 1"/>
    <property type="match status" value="1"/>
</dbReference>
<dbReference type="InterPro" id="IPR016161">
    <property type="entry name" value="Ald_DH/histidinol_DH"/>
</dbReference>